<gene>
    <name evidence="1" type="ORF">DNG_10193</name>
</gene>
<dbReference type="EMBL" id="ONZQ02000021">
    <property type="protein sequence ID" value="SPO07499.1"/>
    <property type="molecule type" value="Genomic_DNA"/>
</dbReference>
<protein>
    <submittedName>
        <fullName evidence="1">Uncharacterized protein</fullName>
    </submittedName>
</protein>
<dbReference type="Proteomes" id="UP001187682">
    <property type="component" value="Unassembled WGS sequence"/>
</dbReference>
<comment type="caution">
    <text evidence="1">The sequence shown here is derived from an EMBL/GenBank/DDBJ whole genome shotgun (WGS) entry which is preliminary data.</text>
</comment>
<organism evidence="1 2">
    <name type="scientific">Cephalotrichum gorgonifer</name>
    <dbReference type="NCBI Taxonomy" id="2041049"/>
    <lineage>
        <taxon>Eukaryota</taxon>
        <taxon>Fungi</taxon>
        <taxon>Dikarya</taxon>
        <taxon>Ascomycota</taxon>
        <taxon>Pezizomycotina</taxon>
        <taxon>Sordariomycetes</taxon>
        <taxon>Hypocreomycetidae</taxon>
        <taxon>Microascales</taxon>
        <taxon>Microascaceae</taxon>
        <taxon>Cephalotrichum</taxon>
    </lineage>
</organism>
<dbReference type="AlphaFoldDB" id="A0AAE8SZZ4"/>
<sequence>MSAAKTDLEQIYEQTIEDWFLWDESLVSAGSFITLK</sequence>
<accession>A0AAE8SZZ4</accession>
<proteinExistence type="predicted"/>
<name>A0AAE8SZZ4_9PEZI</name>
<evidence type="ECO:0000313" key="1">
    <source>
        <dbReference type="EMBL" id="SPO07499.1"/>
    </source>
</evidence>
<evidence type="ECO:0000313" key="2">
    <source>
        <dbReference type="Proteomes" id="UP001187682"/>
    </source>
</evidence>
<reference evidence="1" key="1">
    <citation type="submission" date="2018-03" db="EMBL/GenBank/DDBJ databases">
        <authorList>
            <person name="Guldener U."/>
        </authorList>
    </citation>
    <scope>NUCLEOTIDE SEQUENCE</scope>
</reference>
<keyword evidence="2" id="KW-1185">Reference proteome</keyword>